<evidence type="ECO:0000313" key="1">
    <source>
        <dbReference type="EMBL" id="EWC90157.1"/>
    </source>
</evidence>
<dbReference type="Proteomes" id="UP000030673">
    <property type="component" value="Unassembled WGS sequence"/>
</dbReference>
<evidence type="ECO:0000313" key="2">
    <source>
        <dbReference type="Proteomes" id="UP000030673"/>
    </source>
</evidence>
<organism evidence="1 2">
    <name type="scientific">Plasmodium falciparum (isolate NF54)</name>
    <dbReference type="NCBI Taxonomy" id="5843"/>
    <lineage>
        <taxon>Eukaryota</taxon>
        <taxon>Sar</taxon>
        <taxon>Alveolata</taxon>
        <taxon>Apicomplexa</taxon>
        <taxon>Aconoidasida</taxon>
        <taxon>Haemosporida</taxon>
        <taxon>Plasmodiidae</taxon>
        <taxon>Plasmodium</taxon>
        <taxon>Plasmodium (Laverania)</taxon>
    </lineage>
</organism>
<keyword evidence="2" id="KW-1185">Reference proteome</keyword>
<protein>
    <submittedName>
        <fullName evidence="1">Uncharacterized protein</fullName>
    </submittedName>
</protein>
<feature type="non-terminal residue" evidence="1">
    <location>
        <position position="41"/>
    </location>
</feature>
<proteinExistence type="predicted"/>
<name>W7KKR3_PLAFO</name>
<accession>W7KKR3</accession>
<reference evidence="1 2" key="1">
    <citation type="submission" date="2013-02" db="EMBL/GenBank/DDBJ databases">
        <title>The Genome Sequence of Plasmodium falciparum NF54.</title>
        <authorList>
            <consortium name="The Broad Institute Genome Sequencing Platform"/>
            <consortium name="The Broad Institute Genome Sequencing Center for Infectious Disease"/>
            <person name="Neafsey D."/>
            <person name="Cheeseman I."/>
            <person name="Volkman S."/>
            <person name="Adams J."/>
            <person name="Walker B."/>
            <person name="Young S.K."/>
            <person name="Zeng Q."/>
            <person name="Gargeya S."/>
            <person name="Fitzgerald M."/>
            <person name="Haas B."/>
            <person name="Abouelleil A."/>
            <person name="Alvarado L."/>
            <person name="Arachchi H.M."/>
            <person name="Berlin A.M."/>
            <person name="Chapman S.B."/>
            <person name="Dewar J."/>
            <person name="Goldberg J."/>
            <person name="Griggs A."/>
            <person name="Gujja S."/>
            <person name="Hansen M."/>
            <person name="Howarth C."/>
            <person name="Imamovic A."/>
            <person name="Larimer J."/>
            <person name="McCowan C."/>
            <person name="Murphy C."/>
            <person name="Neiman D."/>
            <person name="Pearson M."/>
            <person name="Priest M."/>
            <person name="Roberts A."/>
            <person name="Saif S."/>
            <person name="Shea T."/>
            <person name="Sisk P."/>
            <person name="Sykes S."/>
            <person name="Wortman J."/>
            <person name="Nusbaum C."/>
            <person name="Birren B."/>
        </authorList>
    </citation>
    <scope>NUCLEOTIDE SEQUENCE [LARGE SCALE GENOMIC DNA]</scope>
    <source>
        <strain evidence="1 2">NF54</strain>
    </source>
</reference>
<dbReference type="AlphaFoldDB" id="W7KKR3"/>
<gene>
    <name evidence="1" type="ORF">PFNF54_01284</name>
</gene>
<sequence length="41" mass="4344">MIPLVTASEQGPAQTVNPSFGANLSTELSLNYSMNAFNLSK</sequence>
<dbReference type="EMBL" id="KE123757">
    <property type="protein sequence ID" value="EWC90157.1"/>
    <property type="molecule type" value="Genomic_DNA"/>
</dbReference>